<dbReference type="InterPro" id="IPR012902">
    <property type="entry name" value="N_methyl_site"/>
</dbReference>
<reference evidence="2 3" key="1">
    <citation type="journal article" date="2022" name="J. Am. Chem. Soc.">
        <title>Biosynthesis of Guanitoxin Enables Global Environmental Detection in Freshwater Cyanobacteria.</title>
        <authorList>
            <person name="Lima S.T."/>
            <person name="Fallon T.R."/>
            <person name="Cordoza J.L."/>
            <person name="Chekan J.R."/>
            <person name="Delbaje E."/>
            <person name="Hopiavuori A.R."/>
            <person name="Alvarenga D.O."/>
            <person name="Wood S.M."/>
            <person name="Luhavaya H."/>
            <person name="Baumgartner J.T."/>
            <person name="Dorr F.A."/>
            <person name="Etchegaray A."/>
            <person name="Pinto E."/>
            <person name="McKinnie S.M.K."/>
            <person name="Fiore M.F."/>
            <person name="Moore B.S."/>
        </authorList>
    </citation>
    <scope>NUCLEOTIDE SEQUENCE [LARGE SCALE GENOMIC DNA]</scope>
    <source>
        <strain evidence="2 3">ITEP-024</strain>
    </source>
</reference>
<evidence type="ECO:0000256" key="1">
    <source>
        <dbReference type="SAM" id="Phobius"/>
    </source>
</evidence>
<organism evidence="2 3">
    <name type="scientific">Sphaerospermopsis torques-reginae ITEP-024</name>
    <dbReference type="NCBI Taxonomy" id="984208"/>
    <lineage>
        <taxon>Bacteria</taxon>
        <taxon>Bacillati</taxon>
        <taxon>Cyanobacteriota</taxon>
        <taxon>Cyanophyceae</taxon>
        <taxon>Nostocales</taxon>
        <taxon>Aphanizomenonaceae</taxon>
        <taxon>Sphaerospermopsis</taxon>
        <taxon>Sphaerospermopsis torques-reginae</taxon>
    </lineage>
</organism>
<dbReference type="RefSeq" id="WP_220608103.1">
    <property type="nucleotide sequence ID" value="NZ_CP080598.1"/>
</dbReference>
<dbReference type="NCBIfam" id="NF038304">
    <property type="entry name" value="EPS_HpsC"/>
    <property type="match status" value="1"/>
</dbReference>
<evidence type="ECO:0000313" key="2">
    <source>
        <dbReference type="EMBL" id="QYX29832.1"/>
    </source>
</evidence>
<dbReference type="NCBIfam" id="TIGR02532">
    <property type="entry name" value="IV_pilin_GFxxxE"/>
    <property type="match status" value="1"/>
</dbReference>
<dbReference type="Pfam" id="PF07963">
    <property type="entry name" value="N_methyl"/>
    <property type="match status" value="1"/>
</dbReference>
<keyword evidence="1" id="KW-1133">Transmembrane helix</keyword>
<accession>A0ABX8WTV5</accession>
<feature type="transmembrane region" description="Helical" evidence="1">
    <location>
        <begin position="31"/>
        <end position="52"/>
    </location>
</feature>
<keyword evidence="1" id="KW-0812">Transmembrane</keyword>
<evidence type="ECO:0000313" key="3">
    <source>
        <dbReference type="Proteomes" id="UP000826540"/>
    </source>
</evidence>
<dbReference type="Proteomes" id="UP000826540">
    <property type="component" value="Chromosome"/>
</dbReference>
<sequence length="338" mass="38063">MKFILDTLIIFRQYKIRKNVQVNSGFTLIELMVGLVMSSIIITTLLGFMINVMEIDRREQAKIKSEQEIQAALEYISRDLQQAFYIYDAQGIEAIKNQLPAPPRGIDRDPVLVFWQRELITDVLPVSGRGKNDTFVYSLVVYFLMQDTNNSNSNWSKIARIGRWEIRDGVLANIADKKTISCNGYPGKYVKGSSSQPNEYCPSNGFAPFDINGKGTIKEIMNAWQKGSNAYTANTLVLVDYIDQTTNNPPPAICPPNSTNPNITWSKVTPDSFNTTTTGKMTSFYACVDSLNTTAQIFIRGNALARLNHHIGIDYSNDQKTYFPTANIKVKGRGYLYK</sequence>
<protein>
    <submittedName>
        <fullName evidence="2">Hormogonium polysaccharide secretion pseudopilin HpsC</fullName>
    </submittedName>
</protein>
<gene>
    <name evidence="2" type="primary">hpsC</name>
    <name evidence="2" type="ORF">K2F26_12610</name>
</gene>
<name>A0ABX8WTV5_9CYAN</name>
<keyword evidence="1" id="KW-0472">Membrane</keyword>
<keyword evidence="3" id="KW-1185">Reference proteome</keyword>
<dbReference type="PROSITE" id="PS00409">
    <property type="entry name" value="PROKAR_NTER_METHYL"/>
    <property type="match status" value="1"/>
</dbReference>
<dbReference type="EMBL" id="CP080598">
    <property type="protein sequence ID" value="QYX29832.1"/>
    <property type="molecule type" value="Genomic_DNA"/>
</dbReference>
<proteinExistence type="predicted"/>